<dbReference type="GO" id="GO:0071111">
    <property type="term" value="F:cyclic-guanylate-specific phosphodiesterase activity"/>
    <property type="evidence" value="ECO:0007669"/>
    <property type="project" value="InterPro"/>
</dbReference>
<dbReference type="GO" id="GO:0007165">
    <property type="term" value="P:signal transduction"/>
    <property type="evidence" value="ECO:0007669"/>
    <property type="project" value="InterPro"/>
</dbReference>
<keyword evidence="1" id="KW-0812">Transmembrane</keyword>
<dbReference type="EMBL" id="JACEMT010000041">
    <property type="protein sequence ID" value="MBA4501930.1"/>
    <property type="molecule type" value="Genomic_DNA"/>
</dbReference>
<dbReference type="InterPro" id="IPR042461">
    <property type="entry name" value="LapD_MoxY_peri_C"/>
</dbReference>
<dbReference type="SUPFAM" id="SSF141868">
    <property type="entry name" value="EAL domain-like"/>
    <property type="match status" value="1"/>
</dbReference>
<dbReference type="SMART" id="SM00052">
    <property type="entry name" value="EAL"/>
    <property type="match status" value="1"/>
</dbReference>
<comment type="caution">
    <text evidence="5">The sequence shown here is derived from an EMBL/GenBank/DDBJ whole genome shotgun (WGS) entry which is preliminary data.</text>
</comment>
<dbReference type="InterPro" id="IPR000160">
    <property type="entry name" value="GGDEF_dom"/>
</dbReference>
<name>A0A7W2ABD0_9GAMM</name>
<feature type="transmembrane region" description="Helical" evidence="1">
    <location>
        <begin position="154"/>
        <end position="172"/>
    </location>
</feature>
<dbReference type="PANTHER" id="PTHR33121:SF70">
    <property type="entry name" value="SIGNALING PROTEIN YKOW"/>
    <property type="match status" value="1"/>
</dbReference>
<accession>A0A7W2ABD0</accession>
<dbReference type="InterPro" id="IPR001633">
    <property type="entry name" value="EAL_dom"/>
</dbReference>
<dbReference type="PROSITE" id="PS50885">
    <property type="entry name" value="HAMP"/>
    <property type="match status" value="1"/>
</dbReference>
<dbReference type="Gene3D" id="3.30.110.200">
    <property type="match status" value="1"/>
</dbReference>
<dbReference type="NCBIfam" id="TIGR00254">
    <property type="entry name" value="GGDEF"/>
    <property type="match status" value="1"/>
</dbReference>
<feature type="domain" description="EAL" evidence="2">
    <location>
        <begin position="408"/>
        <end position="645"/>
    </location>
</feature>
<sequence length="645" mass="71769">MSLSHQLVAAMLAVLLSFTLGTVSILSYNSRALLITQLDAQAKNSAAHLGPYLAPHIRQHDPSAIAQAVDTLFDSGLYQSISVYDPLGHALYRTSRPAESVIDAPDWFIRLLPLTTTEQSHPLTYQQQPVGSIRILSSTNYAYASIWQTIRHTLVLFACLTGLTALVIFGLIRRLLHPLATIEHQATALARREYVEQQSLPRTPELRRVAAAMNMMVQRVRKMFDEQNRNMESLRSTAYQDNLTGLNNRRATLIQLTEHLEHHQDFGPASLLLIHLNNLQRLNQLLGEDATNHLIRHCATAVKTLGESLGPHIVGRTGGADLILLTRKLALEEWHKRLDPILHAVHNQLQQYSLEGGSEQWLSIGITSADGPATSTQLLTEARLAQQEAEQRSDCNILLYQPHQQGWPTQWRQHVADAVQNEQIFLQQQPVITPAGACVHAEVFARILDQDNSACPACDFLGAACDLGLLADIDRAIMQHALQHLHNTPDSSPLALNLSNQTLAEPTAIKELLTTLSSSPVSSRLHIEVNETAILINPDNMQQLRQALGDMSIRFGVDHFGTHPNGFSYLYALRPDYIKIDGSLVRHLEQSEEDQFFVGSLINVAHSLGIQAYAEQVERESQRQVLHRMQIDGTQGYLHGLPSAL</sequence>
<dbReference type="GO" id="GO:0016020">
    <property type="term" value="C:membrane"/>
    <property type="evidence" value="ECO:0007669"/>
    <property type="project" value="InterPro"/>
</dbReference>
<dbReference type="InterPro" id="IPR050706">
    <property type="entry name" value="Cyclic-di-GMP_PDE-like"/>
</dbReference>
<dbReference type="RefSeq" id="WP_181738252.1">
    <property type="nucleotide sequence ID" value="NZ_JACEMT010000041.1"/>
</dbReference>
<gene>
    <name evidence="5" type="ORF">H1S06_06070</name>
</gene>
<dbReference type="SMART" id="SM00304">
    <property type="entry name" value="HAMP"/>
    <property type="match status" value="1"/>
</dbReference>
<dbReference type="InterPro" id="IPR043128">
    <property type="entry name" value="Rev_trsase/Diguanyl_cyclase"/>
</dbReference>
<keyword evidence="6" id="KW-1185">Reference proteome</keyword>
<organism evidence="5 6">
    <name type="scientific">Marinobacterium marinum</name>
    <dbReference type="NCBI Taxonomy" id="2756129"/>
    <lineage>
        <taxon>Bacteria</taxon>
        <taxon>Pseudomonadati</taxon>
        <taxon>Pseudomonadota</taxon>
        <taxon>Gammaproteobacteria</taxon>
        <taxon>Oceanospirillales</taxon>
        <taxon>Oceanospirillaceae</taxon>
        <taxon>Marinobacterium</taxon>
    </lineage>
</organism>
<feature type="transmembrane region" description="Helical" evidence="1">
    <location>
        <begin position="6"/>
        <end position="28"/>
    </location>
</feature>
<evidence type="ECO:0000313" key="5">
    <source>
        <dbReference type="EMBL" id="MBA4501930.1"/>
    </source>
</evidence>
<dbReference type="Gene3D" id="3.20.20.450">
    <property type="entry name" value="EAL domain"/>
    <property type="match status" value="1"/>
</dbReference>
<dbReference type="InterPro" id="IPR029787">
    <property type="entry name" value="Nucleotide_cyclase"/>
</dbReference>
<dbReference type="SMART" id="SM00267">
    <property type="entry name" value="GGDEF"/>
    <property type="match status" value="1"/>
</dbReference>
<evidence type="ECO:0000259" key="2">
    <source>
        <dbReference type="PROSITE" id="PS50883"/>
    </source>
</evidence>
<dbReference type="Proteomes" id="UP000538931">
    <property type="component" value="Unassembled WGS sequence"/>
</dbReference>
<dbReference type="PROSITE" id="PS50887">
    <property type="entry name" value="GGDEF"/>
    <property type="match status" value="1"/>
</dbReference>
<evidence type="ECO:0000313" key="6">
    <source>
        <dbReference type="Proteomes" id="UP000538931"/>
    </source>
</evidence>
<dbReference type="Pfam" id="PF00563">
    <property type="entry name" value="EAL"/>
    <property type="match status" value="1"/>
</dbReference>
<evidence type="ECO:0000259" key="4">
    <source>
        <dbReference type="PROSITE" id="PS50887"/>
    </source>
</evidence>
<feature type="domain" description="HAMP" evidence="3">
    <location>
        <begin position="173"/>
        <end position="225"/>
    </location>
</feature>
<protein>
    <submittedName>
        <fullName evidence="5">EAL domain-containing protein</fullName>
    </submittedName>
</protein>
<keyword evidence="1" id="KW-0472">Membrane</keyword>
<evidence type="ECO:0000259" key="3">
    <source>
        <dbReference type="PROSITE" id="PS50885"/>
    </source>
</evidence>
<feature type="domain" description="GGDEF" evidence="4">
    <location>
        <begin position="267"/>
        <end position="402"/>
    </location>
</feature>
<dbReference type="InterPro" id="IPR003660">
    <property type="entry name" value="HAMP_dom"/>
</dbReference>
<dbReference type="InterPro" id="IPR035919">
    <property type="entry name" value="EAL_sf"/>
</dbReference>
<dbReference type="PANTHER" id="PTHR33121">
    <property type="entry name" value="CYCLIC DI-GMP PHOSPHODIESTERASE PDEF"/>
    <property type="match status" value="1"/>
</dbReference>
<keyword evidence="1" id="KW-1133">Transmembrane helix</keyword>
<dbReference type="Pfam" id="PF16448">
    <property type="entry name" value="LapD_MoxY_N"/>
    <property type="match status" value="1"/>
</dbReference>
<proteinExistence type="predicted"/>
<dbReference type="SUPFAM" id="SSF55073">
    <property type="entry name" value="Nucleotide cyclase"/>
    <property type="match status" value="1"/>
</dbReference>
<dbReference type="PROSITE" id="PS50883">
    <property type="entry name" value="EAL"/>
    <property type="match status" value="1"/>
</dbReference>
<dbReference type="AlphaFoldDB" id="A0A7W2ABD0"/>
<dbReference type="Gene3D" id="3.30.70.270">
    <property type="match status" value="1"/>
</dbReference>
<dbReference type="CDD" id="cd01948">
    <property type="entry name" value="EAL"/>
    <property type="match status" value="1"/>
</dbReference>
<dbReference type="Pfam" id="PF00990">
    <property type="entry name" value="GGDEF"/>
    <property type="match status" value="1"/>
</dbReference>
<dbReference type="Gene3D" id="6.20.270.20">
    <property type="entry name" value="LapD/MoxY periplasmic domain"/>
    <property type="match status" value="1"/>
</dbReference>
<dbReference type="InterPro" id="IPR032244">
    <property type="entry name" value="LapD_MoxY_N"/>
</dbReference>
<reference evidence="5 6" key="1">
    <citation type="submission" date="2020-07" db="EMBL/GenBank/DDBJ databases">
        <title>Bacterium isolated from marien macroalgae.</title>
        <authorList>
            <person name="Zhu K."/>
            <person name="Lu D."/>
            <person name="Du Z."/>
        </authorList>
    </citation>
    <scope>NUCLEOTIDE SEQUENCE [LARGE SCALE GENOMIC DNA]</scope>
    <source>
        <strain evidence="5 6">3-1745</strain>
    </source>
</reference>
<evidence type="ECO:0000256" key="1">
    <source>
        <dbReference type="SAM" id="Phobius"/>
    </source>
</evidence>